<dbReference type="PANTHER" id="PTHR12835:SF5">
    <property type="entry name" value="BIOTIN--PROTEIN LIGASE"/>
    <property type="match status" value="1"/>
</dbReference>
<dbReference type="InterPro" id="IPR045864">
    <property type="entry name" value="aa-tRNA-synth_II/BPL/LPL"/>
</dbReference>
<dbReference type="AlphaFoldDB" id="A0A094SMA4"/>
<dbReference type="NCBIfam" id="TIGR00121">
    <property type="entry name" value="birA_ligase"/>
    <property type="match status" value="1"/>
</dbReference>
<evidence type="ECO:0000256" key="1">
    <source>
        <dbReference type="ARBA" id="ARBA00022598"/>
    </source>
</evidence>
<dbReference type="InterPro" id="IPR004143">
    <property type="entry name" value="BPL_LPL_catalytic"/>
</dbReference>
<dbReference type="CDD" id="cd16442">
    <property type="entry name" value="BPL"/>
    <property type="match status" value="1"/>
</dbReference>
<sequence length="257" mass="28484">MGNELHREALRESELHAELSPYWRVSVVDVTGSTQVDLAESIRAHSAVDGDVLVANYQSDGKGRLDREFIAAPSAALLFSLYKKVTRPRDEWNFIALLTALSITEALTDLDKKITLSIKWPNDILVNDKKVAGLLCQGENDGVIVGVGLNVGMQETELPVVTATSLYLEKFSQLDRNEILKRILKSFREKFEVWHVQGSAPFISQYENLCSSLNRDIQIIWPAGDSLATQATGISIRGELILNNGVLVNSADVLHLR</sequence>
<name>A0A094SMA4_9ZZZZ</name>
<dbReference type="InterPro" id="IPR004408">
    <property type="entry name" value="Biotin_CoA_COase_ligase"/>
</dbReference>
<dbReference type="PROSITE" id="PS51733">
    <property type="entry name" value="BPL_LPL_CATALYTIC"/>
    <property type="match status" value="1"/>
</dbReference>
<evidence type="ECO:0000259" key="2">
    <source>
        <dbReference type="PROSITE" id="PS51733"/>
    </source>
</evidence>
<dbReference type="GO" id="GO:0004077">
    <property type="term" value="F:biotin--[biotin carboxyl-carrier protein] ligase activity"/>
    <property type="evidence" value="ECO:0007669"/>
    <property type="project" value="InterPro"/>
</dbReference>
<dbReference type="Gene3D" id="3.30.930.10">
    <property type="entry name" value="Bira Bifunctional Protein, Domain 2"/>
    <property type="match status" value="1"/>
</dbReference>
<dbReference type="PANTHER" id="PTHR12835">
    <property type="entry name" value="BIOTIN PROTEIN LIGASE"/>
    <property type="match status" value="1"/>
</dbReference>
<dbReference type="EMBL" id="JNSK01000009">
    <property type="protein sequence ID" value="KGA19703.1"/>
    <property type="molecule type" value="Genomic_DNA"/>
</dbReference>
<organism evidence="3">
    <name type="scientific">freshwater metagenome</name>
    <dbReference type="NCBI Taxonomy" id="449393"/>
    <lineage>
        <taxon>unclassified sequences</taxon>
        <taxon>metagenomes</taxon>
        <taxon>ecological metagenomes</taxon>
    </lineage>
</organism>
<dbReference type="GO" id="GO:0005737">
    <property type="term" value="C:cytoplasm"/>
    <property type="evidence" value="ECO:0007669"/>
    <property type="project" value="TreeGrafter"/>
</dbReference>
<dbReference type="SUPFAM" id="SSF55681">
    <property type="entry name" value="Class II aaRS and biotin synthetases"/>
    <property type="match status" value="1"/>
</dbReference>
<evidence type="ECO:0000313" key="3">
    <source>
        <dbReference type="EMBL" id="KGA19703.1"/>
    </source>
</evidence>
<dbReference type="Pfam" id="PF03099">
    <property type="entry name" value="BPL_LplA_LipB"/>
    <property type="match status" value="1"/>
</dbReference>
<feature type="domain" description="BPL/LPL catalytic" evidence="2">
    <location>
        <begin position="14"/>
        <end position="195"/>
    </location>
</feature>
<accession>A0A094SMA4</accession>
<protein>
    <recommendedName>
        <fullName evidence="2">BPL/LPL catalytic domain-containing protein</fullName>
    </recommendedName>
</protein>
<gene>
    <name evidence="3" type="ORF">GM50_4310</name>
</gene>
<comment type="caution">
    <text evidence="3">The sequence shown here is derived from an EMBL/GenBank/DDBJ whole genome shotgun (WGS) entry which is preliminary data.</text>
</comment>
<reference evidence="3" key="1">
    <citation type="submission" date="2014-05" db="EMBL/GenBank/DDBJ databases">
        <title>Key roles for freshwater Actinobacteria revealed by deep metagenomic sequencing.</title>
        <authorList>
            <person name="Ghai R."/>
            <person name="Mizuno C.M."/>
            <person name="Picazo A."/>
            <person name="Camacho A."/>
            <person name="Rodriguez-Valera F."/>
        </authorList>
    </citation>
    <scope>NUCLEOTIDE SEQUENCE</scope>
</reference>
<keyword evidence="1" id="KW-0436">Ligase</keyword>
<proteinExistence type="predicted"/>